<sequence length="215" mass="24383">MRVLIADDEKPMQLILKAYFEKEGFEVMTAGDGETAMNLFYGKPIDLAILDWMMPNGTGIQVCQEMKKIRETKVLLLTAKSEVEDELLALEAGADDYLRKPFDPRILLARAKRLLGADQRLCYGALMIDLGANKIYRDGVDVMATKTEFELVKCLATHPGQIFGRKQLLDTVWGLDYIGEERTVDTHIRRIREKIGAGWIKTHRGLGYSWETANE</sequence>
<feature type="domain" description="OmpR/PhoB-type" evidence="9">
    <location>
        <begin position="118"/>
        <end position="212"/>
    </location>
</feature>
<keyword evidence="2" id="KW-0902">Two-component regulatory system</keyword>
<dbReference type="Pfam" id="PF00486">
    <property type="entry name" value="Trans_reg_C"/>
    <property type="match status" value="1"/>
</dbReference>
<dbReference type="PANTHER" id="PTHR48111">
    <property type="entry name" value="REGULATOR OF RPOS"/>
    <property type="match status" value="1"/>
</dbReference>
<protein>
    <submittedName>
        <fullName evidence="10">DNA-binding response regulator, OmpR family, contains REC and winged-helix (WHTH) domain</fullName>
    </submittedName>
</protein>
<evidence type="ECO:0000256" key="7">
    <source>
        <dbReference type="PROSITE-ProRule" id="PRU01091"/>
    </source>
</evidence>
<dbReference type="InterPro" id="IPR001789">
    <property type="entry name" value="Sig_transdc_resp-reg_receiver"/>
</dbReference>
<organism evidence="10 11">
    <name type="scientific">Laceyella tengchongensis</name>
    <dbReference type="NCBI Taxonomy" id="574699"/>
    <lineage>
        <taxon>Bacteria</taxon>
        <taxon>Bacillati</taxon>
        <taxon>Bacillota</taxon>
        <taxon>Bacilli</taxon>
        <taxon>Bacillales</taxon>
        <taxon>Thermoactinomycetaceae</taxon>
        <taxon>Laceyella</taxon>
    </lineage>
</organism>
<dbReference type="FunFam" id="3.40.50.2300:FF:000001">
    <property type="entry name" value="DNA-binding response regulator PhoB"/>
    <property type="match status" value="1"/>
</dbReference>
<dbReference type="SMART" id="SM00862">
    <property type="entry name" value="Trans_reg_C"/>
    <property type="match status" value="1"/>
</dbReference>
<dbReference type="InterPro" id="IPR011006">
    <property type="entry name" value="CheY-like_superfamily"/>
</dbReference>
<dbReference type="RefSeq" id="WP_102991695.1">
    <property type="nucleotide sequence ID" value="NZ_FXTU01000001.1"/>
</dbReference>
<dbReference type="PANTHER" id="PTHR48111:SF73">
    <property type="entry name" value="ALKALINE PHOSPHATASE SYNTHESIS TRANSCRIPTIONAL REGULATORY PROTEIN PHOP"/>
    <property type="match status" value="1"/>
</dbReference>
<feature type="modified residue" description="4-aspartylphosphate" evidence="6">
    <location>
        <position position="51"/>
    </location>
</feature>
<evidence type="ECO:0000256" key="3">
    <source>
        <dbReference type="ARBA" id="ARBA00023015"/>
    </source>
</evidence>
<accession>A0AA45WJ63</accession>
<dbReference type="GO" id="GO:0006355">
    <property type="term" value="P:regulation of DNA-templated transcription"/>
    <property type="evidence" value="ECO:0007669"/>
    <property type="project" value="InterPro"/>
</dbReference>
<dbReference type="GO" id="GO:0000156">
    <property type="term" value="F:phosphorelay response regulator activity"/>
    <property type="evidence" value="ECO:0007669"/>
    <property type="project" value="TreeGrafter"/>
</dbReference>
<feature type="domain" description="Response regulatory" evidence="8">
    <location>
        <begin position="2"/>
        <end position="115"/>
    </location>
</feature>
<dbReference type="InterPro" id="IPR039420">
    <property type="entry name" value="WalR-like"/>
</dbReference>
<dbReference type="GO" id="GO:0005829">
    <property type="term" value="C:cytosol"/>
    <property type="evidence" value="ECO:0007669"/>
    <property type="project" value="TreeGrafter"/>
</dbReference>
<dbReference type="Pfam" id="PF00072">
    <property type="entry name" value="Response_reg"/>
    <property type="match status" value="1"/>
</dbReference>
<dbReference type="Gene3D" id="3.40.50.2300">
    <property type="match status" value="1"/>
</dbReference>
<dbReference type="Proteomes" id="UP001157946">
    <property type="component" value="Unassembled WGS sequence"/>
</dbReference>
<evidence type="ECO:0000259" key="9">
    <source>
        <dbReference type="PROSITE" id="PS51755"/>
    </source>
</evidence>
<gene>
    <name evidence="10" type="ORF">SAMN06265361_101312</name>
</gene>
<evidence type="ECO:0000259" key="8">
    <source>
        <dbReference type="PROSITE" id="PS50110"/>
    </source>
</evidence>
<evidence type="ECO:0000256" key="2">
    <source>
        <dbReference type="ARBA" id="ARBA00023012"/>
    </source>
</evidence>
<dbReference type="SMART" id="SM00448">
    <property type="entry name" value="REC"/>
    <property type="match status" value="1"/>
</dbReference>
<keyword evidence="5" id="KW-0804">Transcription</keyword>
<keyword evidence="4 7" id="KW-0238">DNA-binding</keyword>
<name>A0AA45WJ63_9BACL</name>
<keyword evidence="3" id="KW-0805">Transcription regulation</keyword>
<dbReference type="AlphaFoldDB" id="A0AA45WJ63"/>
<evidence type="ECO:0000256" key="1">
    <source>
        <dbReference type="ARBA" id="ARBA00022553"/>
    </source>
</evidence>
<keyword evidence="1 6" id="KW-0597">Phosphoprotein</keyword>
<dbReference type="CDD" id="cd00383">
    <property type="entry name" value="trans_reg_C"/>
    <property type="match status" value="1"/>
</dbReference>
<reference evidence="10" key="1">
    <citation type="submission" date="2017-05" db="EMBL/GenBank/DDBJ databases">
        <authorList>
            <person name="Varghese N."/>
            <person name="Submissions S."/>
        </authorList>
    </citation>
    <scope>NUCLEOTIDE SEQUENCE</scope>
    <source>
        <strain evidence="10">DSM 45262</strain>
    </source>
</reference>
<dbReference type="CDD" id="cd17574">
    <property type="entry name" value="REC_OmpR"/>
    <property type="match status" value="1"/>
</dbReference>
<dbReference type="PROSITE" id="PS50110">
    <property type="entry name" value="RESPONSE_REGULATORY"/>
    <property type="match status" value="1"/>
</dbReference>
<dbReference type="EMBL" id="FXTU01000001">
    <property type="protein sequence ID" value="SMP02183.1"/>
    <property type="molecule type" value="Genomic_DNA"/>
</dbReference>
<evidence type="ECO:0000313" key="10">
    <source>
        <dbReference type="EMBL" id="SMP02183.1"/>
    </source>
</evidence>
<dbReference type="GO" id="GO:0000976">
    <property type="term" value="F:transcription cis-regulatory region binding"/>
    <property type="evidence" value="ECO:0007669"/>
    <property type="project" value="TreeGrafter"/>
</dbReference>
<evidence type="ECO:0000313" key="11">
    <source>
        <dbReference type="Proteomes" id="UP001157946"/>
    </source>
</evidence>
<dbReference type="GO" id="GO:0032993">
    <property type="term" value="C:protein-DNA complex"/>
    <property type="evidence" value="ECO:0007669"/>
    <property type="project" value="TreeGrafter"/>
</dbReference>
<dbReference type="InterPro" id="IPR001867">
    <property type="entry name" value="OmpR/PhoB-type_DNA-bd"/>
</dbReference>
<dbReference type="PROSITE" id="PS51755">
    <property type="entry name" value="OMPR_PHOB"/>
    <property type="match status" value="1"/>
</dbReference>
<dbReference type="Gene3D" id="1.10.10.10">
    <property type="entry name" value="Winged helix-like DNA-binding domain superfamily/Winged helix DNA-binding domain"/>
    <property type="match status" value="1"/>
</dbReference>
<feature type="DNA-binding region" description="OmpR/PhoB-type" evidence="7">
    <location>
        <begin position="118"/>
        <end position="212"/>
    </location>
</feature>
<evidence type="ECO:0000256" key="5">
    <source>
        <dbReference type="ARBA" id="ARBA00023163"/>
    </source>
</evidence>
<dbReference type="SUPFAM" id="SSF52172">
    <property type="entry name" value="CheY-like"/>
    <property type="match status" value="1"/>
</dbReference>
<keyword evidence="11" id="KW-1185">Reference proteome</keyword>
<comment type="caution">
    <text evidence="10">The sequence shown here is derived from an EMBL/GenBank/DDBJ whole genome shotgun (WGS) entry which is preliminary data.</text>
</comment>
<evidence type="ECO:0000256" key="6">
    <source>
        <dbReference type="PROSITE-ProRule" id="PRU00169"/>
    </source>
</evidence>
<evidence type="ECO:0000256" key="4">
    <source>
        <dbReference type="ARBA" id="ARBA00023125"/>
    </source>
</evidence>
<dbReference type="InterPro" id="IPR036388">
    <property type="entry name" value="WH-like_DNA-bd_sf"/>
</dbReference>
<proteinExistence type="predicted"/>